<keyword evidence="1" id="KW-0732">Signal</keyword>
<evidence type="ECO:0000313" key="3">
    <source>
        <dbReference type="Proteomes" id="UP000316270"/>
    </source>
</evidence>
<gene>
    <name evidence="2" type="ORF">FKW77_007096</name>
</gene>
<evidence type="ECO:0000256" key="1">
    <source>
        <dbReference type="SAM" id="SignalP"/>
    </source>
</evidence>
<name>A0A517LCJ4_9PEZI</name>
<evidence type="ECO:0000313" key="2">
    <source>
        <dbReference type="EMBL" id="QDS73361.1"/>
    </source>
</evidence>
<sequence length="112" mass="12136">MKFSILFPAITLLQLLPGTTLAAREGTKCCDYYTHACQMNEVGGSHYGCLKLGTDSFCVNQAGDPQCTKACWNEFGKKFGRLPFPYKTPAVNGGPYCVCSRTDAKYGGDVSC</sequence>
<dbReference type="AlphaFoldDB" id="A0A517LCJ4"/>
<accession>A0A517LCJ4</accession>
<organism evidence="2 3">
    <name type="scientific">Venturia effusa</name>
    <dbReference type="NCBI Taxonomy" id="50376"/>
    <lineage>
        <taxon>Eukaryota</taxon>
        <taxon>Fungi</taxon>
        <taxon>Dikarya</taxon>
        <taxon>Ascomycota</taxon>
        <taxon>Pezizomycotina</taxon>
        <taxon>Dothideomycetes</taxon>
        <taxon>Pleosporomycetidae</taxon>
        <taxon>Venturiales</taxon>
        <taxon>Venturiaceae</taxon>
        <taxon>Venturia</taxon>
    </lineage>
</organism>
<protein>
    <submittedName>
        <fullName evidence="2">Uncharacterized protein</fullName>
    </submittedName>
</protein>
<dbReference type="Proteomes" id="UP000316270">
    <property type="component" value="Chromosome 9"/>
</dbReference>
<reference evidence="2 3" key="1">
    <citation type="submission" date="2019-07" db="EMBL/GenBank/DDBJ databases">
        <title>Finished genome of Venturia effusa.</title>
        <authorList>
            <person name="Young C.A."/>
            <person name="Cox M.P."/>
            <person name="Ganley A.R.D."/>
            <person name="David W.J."/>
        </authorList>
    </citation>
    <scope>NUCLEOTIDE SEQUENCE [LARGE SCALE GENOMIC DNA]</scope>
    <source>
        <strain evidence="3">albino</strain>
    </source>
</reference>
<proteinExistence type="predicted"/>
<dbReference type="EMBL" id="CP042193">
    <property type="protein sequence ID" value="QDS73361.1"/>
    <property type="molecule type" value="Genomic_DNA"/>
</dbReference>
<feature type="signal peptide" evidence="1">
    <location>
        <begin position="1"/>
        <end position="22"/>
    </location>
</feature>
<feature type="chain" id="PRO_5022058845" evidence="1">
    <location>
        <begin position="23"/>
        <end position="112"/>
    </location>
</feature>
<keyword evidence="3" id="KW-1185">Reference proteome</keyword>